<proteinExistence type="predicted"/>
<keyword evidence="3" id="KW-0808">Transferase</keyword>
<feature type="transmembrane region" description="Helical" evidence="1">
    <location>
        <begin position="321"/>
        <end position="344"/>
    </location>
</feature>
<keyword evidence="1" id="KW-0812">Transmembrane</keyword>
<dbReference type="PANTHER" id="PTHR22916:SF3">
    <property type="entry name" value="UDP-GLCNAC:BETAGAL BETA-1,3-N-ACETYLGLUCOSAMINYLTRANSFERASE-LIKE PROTEIN 1"/>
    <property type="match status" value="1"/>
</dbReference>
<organism evidence="3 4">
    <name type="scientific">Flavobacterium erciyesense</name>
    <dbReference type="NCBI Taxonomy" id="2825842"/>
    <lineage>
        <taxon>Bacteria</taxon>
        <taxon>Pseudomonadati</taxon>
        <taxon>Bacteroidota</taxon>
        <taxon>Flavobacteriia</taxon>
        <taxon>Flavobacteriales</taxon>
        <taxon>Flavobacteriaceae</taxon>
        <taxon>Flavobacterium</taxon>
    </lineage>
</organism>
<dbReference type="SUPFAM" id="SSF53448">
    <property type="entry name" value="Nucleotide-diphospho-sugar transferases"/>
    <property type="match status" value="1"/>
</dbReference>
<dbReference type="CDD" id="cd00761">
    <property type="entry name" value="Glyco_tranf_GTA_type"/>
    <property type="match status" value="1"/>
</dbReference>
<dbReference type="EC" id="2.4.-.-" evidence="3"/>
<dbReference type="Proteomes" id="UP000679008">
    <property type="component" value="Unassembled WGS sequence"/>
</dbReference>
<gene>
    <name evidence="3" type="ORF">KBJ98_13065</name>
</gene>
<dbReference type="PANTHER" id="PTHR22916">
    <property type="entry name" value="GLYCOSYLTRANSFERASE"/>
    <property type="match status" value="1"/>
</dbReference>
<dbReference type="InterPro" id="IPR029044">
    <property type="entry name" value="Nucleotide-diphossugar_trans"/>
</dbReference>
<evidence type="ECO:0000313" key="4">
    <source>
        <dbReference type="Proteomes" id="UP000679008"/>
    </source>
</evidence>
<accession>A0ABS5D6J1</accession>
<reference evidence="3 4" key="1">
    <citation type="submission" date="2021-04" db="EMBL/GenBank/DDBJ databases">
        <title>Description of novel Flavobacterium sp. F-328.</title>
        <authorList>
            <person name="Saticioglu I.B."/>
        </authorList>
    </citation>
    <scope>NUCLEOTIDE SEQUENCE [LARGE SCALE GENOMIC DNA]</scope>
    <source>
        <strain evidence="3 4">F-328</strain>
    </source>
</reference>
<keyword evidence="1" id="KW-0472">Membrane</keyword>
<dbReference type="RefSeq" id="WP_210791283.1">
    <property type="nucleotide sequence ID" value="NZ_JAGPXB010000014.1"/>
</dbReference>
<evidence type="ECO:0000256" key="1">
    <source>
        <dbReference type="SAM" id="Phobius"/>
    </source>
</evidence>
<keyword evidence="1" id="KW-1133">Transmembrane helix</keyword>
<dbReference type="Pfam" id="PF00535">
    <property type="entry name" value="Glycos_transf_2"/>
    <property type="match status" value="1"/>
</dbReference>
<dbReference type="EMBL" id="JAGPXB010000014">
    <property type="protein sequence ID" value="MBQ0909639.1"/>
    <property type="molecule type" value="Genomic_DNA"/>
</dbReference>
<keyword evidence="3" id="KW-0328">Glycosyltransferase</keyword>
<dbReference type="GO" id="GO:0016757">
    <property type="term" value="F:glycosyltransferase activity"/>
    <property type="evidence" value="ECO:0007669"/>
    <property type="project" value="UniProtKB-KW"/>
</dbReference>
<comment type="caution">
    <text evidence="3">The sequence shown here is derived from an EMBL/GenBank/DDBJ whole genome shotgun (WGS) entry which is preliminary data.</text>
</comment>
<feature type="domain" description="Glycosyltransferase 2-like" evidence="2">
    <location>
        <begin position="11"/>
        <end position="141"/>
    </location>
</feature>
<dbReference type="Gene3D" id="3.90.550.10">
    <property type="entry name" value="Spore Coat Polysaccharide Biosynthesis Protein SpsA, Chain A"/>
    <property type="match status" value="1"/>
</dbReference>
<name>A0ABS5D6J1_9FLAO</name>
<dbReference type="InterPro" id="IPR001173">
    <property type="entry name" value="Glyco_trans_2-like"/>
</dbReference>
<evidence type="ECO:0000259" key="2">
    <source>
        <dbReference type="Pfam" id="PF00535"/>
    </source>
</evidence>
<protein>
    <submittedName>
        <fullName evidence="3">Glycosyltransferase</fullName>
        <ecNumber evidence="3">2.4.-.-</ecNumber>
    </submittedName>
</protein>
<evidence type="ECO:0000313" key="3">
    <source>
        <dbReference type="EMBL" id="MBQ0909639.1"/>
    </source>
</evidence>
<sequence>MNNSMIHPLISIVVPVYNVEYYLQECLDSLINQTYQNIEIIIVNDESPDNCLQIIEDYARKDARVKYIDQKNTGLSGARNAGINLSRGDFIMFVDSDDWIDVDCLEQMSKYAANHDLVLASYYREFINKSQIRKLNCAGFYSSEFIQRRIVGLLEEELSDPSQADSLVTVWAKIYKSDIIKRYSLQFISTKEIGTSEDLLFNLEYLEYCKTCFVIDSPLYHYRRYNLNSFTSTNKKNLFLDWKNLFVKINTMIANKNEDFQQAYYNRVSLSLIGLGINEMSSSDSFVKKYKNLKDYLNDDLYVKAFSKLDFSFSPLHWRSLFYFAKIRFTFGVFVVLKVIYYIVKSKNK</sequence>
<keyword evidence="4" id="KW-1185">Reference proteome</keyword>